<dbReference type="EMBL" id="CM045762">
    <property type="protein sequence ID" value="KAI8011650.1"/>
    <property type="molecule type" value="Genomic_DNA"/>
</dbReference>
<name>A0ACC0HEG6_9ERIC</name>
<organism evidence="1 2">
    <name type="scientific">Camellia lanceoleosa</name>
    <dbReference type="NCBI Taxonomy" id="1840588"/>
    <lineage>
        <taxon>Eukaryota</taxon>
        <taxon>Viridiplantae</taxon>
        <taxon>Streptophyta</taxon>
        <taxon>Embryophyta</taxon>
        <taxon>Tracheophyta</taxon>
        <taxon>Spermatophyta</taxon>
        <taxon>Magnoliopsida</taxon>
        <taxon>eudicotyledons</taxon>
        <taxon>Gunneridae</taxon>
        <taxon>Pentapetalae</taxon>
        <taxon>asterids</taxon>
        <taxon>Ericales</taxon>
        <taxon>Theaceae</taxon>
        <taxon>Camellia</taxon>
    </lineage>
</organism>
<keyword evidence="2" id="KW-1185">Reference proteome</keyword>
<evidence type="ECO:0000313" key="2">
    <source>
        <dbReference type="Proteomes" id="UP001060215"/>
    </source>
</evidence>
<gene>
    <name evidence="1" type="ORF">LOK49_LG06G02937</name>
</gene>
<reference evidence="1 2" key="1">
    <citation type="journal article" date="2022" name="Plant J.">
        <title>Chromosome-level genome of Camellia lanceoleosa provides a valuable resource for understanding genome evolution and self-incompatibility.</title>
        <authorList>
            <person name="Gong W."/>
            <person name="Xiao S."/>
            <person name="Wang L."/>
            <person name="Liao Z."/>
            <person name="Chang Y."/>
            <person name="Mo W."/>
            <person name="Hu G."/>
            <person name="Li W."/>
            <person name="Zhao G."/>
            <person name="Zhu H."/>
            <person name="Hu X."/>
            <person name="Ji K."/>
            <person name="Xiang X."/>
            <person name="Song Q."/>
            <person name="Yuan D."/>
            <person name="Jin S."/>
            <person name="Zhang L."/>
        </authorList>
    </citation>
    <scope>NUCLEOTIDE SEQUENCE [LARGE SCALE GENOMIC DNA]</scope>
    <source>
        <strain evidence="1">SQ_2022a</strain>
    </source>
</reference>
<protein>
    <submittedName>
        <fullName evidence="1">Calcium-transporting ATPase 13, plasma membrane-type</fullName>
    </submittedName>
</protein>
<accession>A0ACC0HEG6</accession>
<evidence type="ECO:0000313" key="1">
    <source>
        <dbReference type="EMBL" id="KAI8011650.1"/>
    </source>
</evidence>
<proteinExistence type="predicted"/>
<sequence length="122" mass="13261">MAYGFCYNLLFRGLLCLLGSQQKEKGTKVEQTPLQGWLNKLTSTIGMIVRYFISVVGIVAAAVTIVGVAIPKGLPLAVTLTLAYSMKRMMADQAMVRKLFAYETMGSATDICTVKMGTLTLN</sequence>
<comment type="caution">
    <text evidence="1">The sequence shown here is derived from an EMBL/GenBank/DDBJ whole genome shotgun (WGS) entry which is preliminary data.</text>
</comment>
<dbReference type="Proteomes" id="UP001060215">
    <property type="component" value="Chromosome 5"/>
</dbReference>